<sequence length="161" mass="18542">MVDLGQKRWKRFHLFYWNKFYNIVSTKTKLLMKQFAKTAFIIFLSLFLFNCSGAKTKKASDSTSVENQSNNGNKKVSENETKNSSAKNKSIKDGSSIKNAIKVNSIPEEYQIARKLCPNCKINGQALINEGNKHYDVLNLTNEKGEEIKYYFDINSFFGKW</sequence>
<dbReference type="Proteomes" id="UP000251561">
    <property type="component" value="Chromosome"/>
</dbReference>
<dbReference type="OrthoDB" id="686440at2"/>
<evidence type="ECO:0000313" key="3">
    <source>
        <dbReference type="Proteomes" id="UP000251561"/>
    </source>
</evidence>
<protein>
    <submittedName>
        <fullName evidence="2">Uncharacterized protein</fullName>
    </submittedName>
</protein>
<name>A0A344LQ34_9FLAO</name>
<accession>A0A344LQ34</accession>
<feature type="region of interest" description="Disordered" evidence="1">
    <location>
        <begin position="60"/>
        <end position="91"/>
    </location>
</feature>
<dbReference type="EMBL" id="CP030261">
    <property type="protein sequence ID" value="AXB56026.1"/>
    <property type="molecule type" value="Genomic_DNA"/>
</dbReference>
<dbReference type="AlphaFoldDB" id="A0A344LQ34"/>
<evidence type="ECO:0000256" key="1">
    <source>
        <dbReference type="SAM" id="MobiDB-lite"/>
    </source>
</evidence>
<keyword evidence="3" id="KW-1185">Reference proteome</keyword>
<evidence type="ECO:0000313" key="2">
    <source>
        <dbReference type="EMBL" id="AXB56026.1"/>
    </source>
</evidence>
<proteinExistence type="predicted"/>
<dbReference type="KEGG" id="ffl:HYN86_05175"/>
<gene>
    <name evidence="2" type="ORF">HYN86_05175</name>
</gene>
<feature type="compositionally biased region" description="Polar residues" evidence="1">
    <location>
        <begin position="61"/>
        <end position="74"/>
    </location>
</feature>
<reference evidence="2 3" key="1">
    <citation type="submission" date="2018-06" db="EMBL/GenBank/DDBJ databases">
        <title>Genome sequencing of Flavobacterium.</title>
        <authorList>
            <person name="Baek M.-G."/>
            <person name="Yi H."/>
        </authorList>
    </citation>
    <scope>NUCLEOTIDE SEQUENCE [LARGE SCALE GENOMIC DNA]</scope>
    <source>
        <strain evidence="2 3">HYN0086</strain>
    </source>
</reference>
<organism evidence="2 3">
    <name type="scientific">Flavobacterium fluviale</name>
    <dbReference type="NCBI Taxonomy" id="2249356"/>
    <lineage>
        <taxon>Bacteria</taxon>
        <taxon>Pseudomonadati</taxon>
        <taxon>Bacteroidota</taxon>
        <taxon>Flavobacteriia</taxon>
        <taxon>Flavobacteriales</taxon>
        <taxon>Flavobacteriaceae</taxon>
        <taxon>Flavobacterium</taxon>
    </lineage>
</organism>